<name>A0A0A9GAZ5_ARUDO</name>
<reference evidence="1" key="2">
    <citation type="journal article" date="2015" name="Data Brief">
        <title>Shoot transcriptome of the giant reed, Arundo donax.</title>
        <authorList>
            <person name="Barrero R.A."/>
            <person name="Guerrero F.D."/>
            <person name="Moolhuijzen P."/>
            <person name="Goolsby J.A."/>
            <person name="Tidwell J."/>
            <person name="Bellgard S.E."/>
            <person name="Bellgard M.I."/>
        </authorList>
    </citation>
    <scope>NUCLEOTIDE SEQUENCE</scope>
    <source>
        <tissue evidence="1">Shoot tissue taken approximately 20 cm above the soil surface</tissue>
    </source>
</reference>
<sequence length="49" mass="5482">MEGWFATDADSISLQGWDQVGFFRTGCSDQCTCTRDVQVLWTSLAYEVG</sequence>
<accession>A0A0A9GAZ5</accession>
<reference evidence="1" key="1">
    <citation type="submission" date="2014-09" db="EMBL/GenBank/DDBJ databases">
        <authorList>
            <person name="Magalhaes I.L.F."/>
            <person name="Oliveira U."/>
            <person name="Santos F.R."/>
            <person name="Vidigal T.H.D.A."/>
            <person name="Brescovit A.D."/>
            <person name="Santos A.J."/>
        </authorList>
    </citation>
    <scope>NUCLEOTIDE SEQUENCE</scope>
    <source>
        <tissue evidence="1">Shoot tissue taken approximately 20 cm above the soil surface</tissue>
    </source>
</reference>
<organism evidence="1">
    <name type="scientific">Arundo donax</name>
    <name type="common">Giant reed</name>
    <name type="synonym">Donax arundinaceus</name>
    <dbReference type="NCBI Taxonomy" id="35708"/>
    <lineage>
        <taxon>Eukaryota</taxon>
        <taxon>Viridiplantae</taxon>
        <taxon>Streptophyta</taxon>
        <taxon>Embryophyta</taxon>
        <taxon>Tracheophyta</taxon>
        <taxon>Spermatophyta</taxon>
        <taxon>Magnoliopsida</taxon>
        <taxon>Liliopsida</taxon>
        <taxon>Poales</taxon>
        <taxon>Poaceae</taxon>
        <taxon>PACMAD clade</taxon>
        <taxon>Arundinoideae</taxon>
        <taxon>Arundineae</taxon>
        <taxon>Arundo</taxon>
    </lineage>
</organism>
<dbReference type="EMBL" id="GBRH01175631">
    <property type="protein sequence ID" value="JAE22265.1"/>
    <property type="molecule type" value="Transcribed_RNA"/>
</dbReference>
<evidence type="ECO:0000313" key="1">
    <source>
        <dbReference type="EMBL" id="JAE22265.1"/>
    </source>
</evidence>
<protein>
    <submittedName>
        <fullName evidence="1">Uncharacterized protein</fullName>
    </submittedName>
</protein>
<dbReference type="AlphaFoldDB" id="A0A0A9GAZ5"/>
<proteinExistence type="predicted"/>